<feature type="domain" description="Ku" evidence="5">
    <location>
        <begin position="52"/>
        <end position="180"/>
    </location>
</feature>
<keyword evidence="1 3" id="KW-0238">DNA-binding</keyword>
<name>A0A4R1R8S5_HYDET</name>
<keyword evidence="7" id="KW-1185">Reference proteome</keyword>
<dbReference type="Gene3D" id="2.40.290.10">
    <property type="match status" value="1"/>
</dbReference>
<keyword evidence="3" id="KW-0234">DNA repair</keyword>
<dbReference type="InterPro" id="IPR016194">
    <property type="entry name" value="SPOC-like_C_dom_sf"/>
</dbReference>
<evidence type="ECO:0000256" key="4">
    <source>
        <dbReference type="SAM" id="MobiDB-lite"/>
    </source>
</evidence>
<dbReference type="CDD" id="cd00789">
    <property type="entry name" value="KU_like"/>
    <property type="match status" value="1"/>
</dbReference>
<dbReference type="Pfam" id="PF02735">
    <property type="entry name" value="Ku"/>
    <property type="match status" value="1"/>
</dbReference>
<comment type="similarity">
    <text evidence="3">Belongs to the prokaryotic Ku family.</text>
</comment>
<dbReference type="PIRSF" id="PIRSF006493">
    <property type="entry name" value="Prok_Ku"/>
    <property type="match status" value="1"/>
</dbReference>
<organism evidence="6 7">
    <name type="scientific">Hydrogenispora ethanolica</name>
    <dbReference type="NCBI Taxonomy" id="1082276"/>
    <lineage>
        <taxon>Bacteria</taxon>
        <taxon>Bacillati</taxon>
        <taxon>Bacillota</taxon>
        <taxon>Hydrogenispora</taxon>
    </lineage>
</organism>
<evidence type="ECO:0000313" key="7">
    <source>
        <dbReference type="Proteomes" id="UP000295008"/>
    </source>
</evidence>
<comment type="subunit">
    <text evidence="3">Homodimer. Interacts with LigD.</text>
</comment>
<dbReference type="SMART" id="SM00559">
    <property type="entry name" value="Ku78"/>
    <property type="match status" value="1"/>
</dbReference>
<sequence length="274" mass="30895">MRTLWKGAISFGLVNVPIKLYTATEKKEIKFHYLHEKCGTPIKYERRCPTCNATVPNEEIVWGYEYQKGQYVVLKEEDFDRLPDEKSKTIDILDFVDLTEIDPIYFEKSYYLEPNPGGEKAYALLKRAMEETGKIAVAKVTIRTKETLAVLRVYQNVLLMALIFYPDEIRSTAGLSGVQTEPDLHENEIAMANNLIANLSGHFDAAKYTNNYRENLMQLIQTKIAGGEVAQAPAAETGKIIDLMEALRASLAATEKAQPDRPKAAKRRGRSKTG</sequence>
<feature type="region of interest" description="Disordered" evidence="4">
    <location>
        <begin position="252"/>
        <end position="274"/>
    </location>
</feature>
<evidence type="ECO:0000259" key="5">
    <source>
        <dbReference type="SMART" id="SM00559"/>
    </source>
</evidence>
<dbReference type="FunFam" id="2.40.290.10:FF:000004">
    <property type="entry name" value="Non-homologous end joining protein Ku"/>
    <property type="match status" value="1"/>
</dbReference>
<accession>A0A4R1R8S5</accession>
<dbReference type="OrthoDB" id="9795084at2"/>
<dbReference type="EMBL" id="SLUN01000028">
    <property type="protein sequence ID" value="TCL62075.1"/>
    <property type="molecule type" value="Genomic_DNA"/>
</dbReference>
<keyword evidence="2 3" id="KW-0233">DNA recombination</keyword>
<evidence type="ECO:0000256" key="2">
    <source>
        <dbReference type="ARBA" id="ARBA00023172"/>
    </source>
</evidence>
<dbReference type="HAMAP" id="MF_01875">
    <property type="entry name" value="Prokaryotic_Ku"/>
    <property type="match status" value="1"/>
</dbReference>
<dbReference type="PANTHER" id="PTHR41251">
    <property type="entry name" value="NON-HOMOLOGOUS END JOINING PROTEIN KU"/>
    <property type="match status" value="1"/>
</dbReference>
<evidence type="ECO:0000313" key="6">
    <source>
        <dbReference type="EMBL" id="TCL62075.1"/>
    </source>
</evidence>
<comment type="caution">
    <text evidence="6">The sequence shown here is derived from an EMBL/GenBank/DDBJ whole genome shotgun (WGS) entry which is preliminary data.</text>
</comment>
<feature type="compositionally biased region" description="Basic residues" evidence="4">
    <location>
        <begin position="264"/>
        <end position="274"/>
    </location>
</feature>
<dbReference type="NCBIfam" id="TIGR02772">
    <property type="entry name" value="Ku_bact"/>
    <property type="match status" value="1"/>
</dbReference>
<gene>
    <name evidence="3" type="primary">ku</name>
    <name evidence="6" type="ORF">EDC14_102831</name>
</gene>
<reference evidence="6 7" key="1">
    <citation type="submission" date="2019-03" db="EMBL/GenBank/DDBJ databases">
        <title>Genomic Encyclopedia of Type Strains, Phase IV (KMG-IV): sequencing the most valuable type-strain genomes for metagenomic binning, comparative biology and taxonomic classification.</title>
        <authorList>
            <person name="Goeker M."/>
        </authorList>
    </citation>
    <scope>NUCLEOTIDE SEQUENCE [LARGE SCALE GENOMIC DNA]</scope>
    <source>
        <strain evidence="6 7">LX-B</strain>
    </source>
</reference>
<dbReference type="SUPFAM" id="SSF100939">
    <property type="entry name" value="SPOC domain-like"/>
    <property type="match status" value="1"/>
</dbReference>
<keyword evidence="3" id="KW-0227">DNA damage</keyword>
<evidence type="ECO:0000256" key="1">
    <source>
        <dbReference type="ARBA" id="ARBA00023125"/>
    </source>
</evidence>
<protein>
    <recommendedName>
        <fullName evidence="3">Non-homologous end joining protein Ku</fullName>
    </recommendedName>
</protein>
<dbReference type="InterPro" id="IPR009187">
    <property type="entry name" value="Prok_Ku"/>
</dbReference>
<dbReference type="InterPro" id="IPR006164">
    <property type="entry name" value="DNA_bd_Ku70/Ku80"/>
</dbReference>
<dbReference type="GO" id="GO:0003690">
    <property type="term" value="F:double-stranded DNA binding"/>
    <property type="evidence" value="ECO:0007669"/>
    <property type="project" value="UniProtKB-UniRule"/>
</dbReference>
<dbReference type="GO" id="GO:0006310">
    <property type="term" value="P:DNA recombination"/>
    <property type="evidence" value="ECO:0007669"/>
    <property type="project" value="UniProtKB-KW"/>
</dbReference>
<dbReference type="Proteomes" id="UP000295008">
    <property type="component" value="Unassembled WGS sequence"/>
</dbReference>
<dbReference type="GO" id="GO:0006303">
    <property type="term" value="P:double-strand break repair via nonhomologous end joining"/>
    <property type="evidence" value="ECO:0007669"/>
    <property type="project" value="UniProtKB-UniRule"/>
</dbReference>
<comment type="function">
    <text evidence="3">With LigD forms a non-homologous end joining (NHEJ) DNA repair enzyme, which repairs dsDNA breaks with reduced fidelity. Binds linear dsDNA with 5'- and 3'- overhangs but not closed circular dsDNA nor ssDNA. Recruits and stimulates the ligase activity of LigD.</text>
</comment>
<dbReference type="RefSeq" id="WP_132015924.1">
    <property type="nucleotide sequence ID" value="NZ_SLUN01000028.1"/>
</dbReference>
<dbReference type="AlphaFoldDB" id="A0A4R1R8S5"/>
<proteinExistence type="inferred from homology"/>
<evidence type="ECO:0000256" key="3">
    <source>
        <dbReference type="HAMAP-Rule" id="MF_01875"/>
    </source>
</evidence>
<dbReference type="PANTHER" id="PTHR41251:SF1">
    <property type="entry name" value="NON-HOMOLOGOUS END JOINING PROTEIN KU"/>
    <property type="match status" value="1"/>
</dbReference>